<dbReference type="Pfam" id="PF09807">
    <property type="entry name" value="ELP6"/>
    <property type="match status" value="1"/>
</dbReference>
<dbReference type="InterPro" id="IPR018627">
    <property type="entry name" value="ELP6"/>
</dbReference>
<protein>
    <recommendedName>
        <fullName evidence="5">Elongator complex protein 6</fullName>
    </recommendedName>
</protein>
<evidence type="ECO:0008006" key="5">
    <source>
        <dbReference type="Google" id="ProtNLM"/>
    </source>
</evidence>
<dbReference type="EMBL" id="JALJOR010000016">
    <property type="protein sequence ID" value="KAK9805244.1"/>
    <property type="molecule type" value="Genomic_DNA"/>
</dbReference>
<dbReference type="Gene3D" id="3.40.50.300">
    <property type="entry name" value="P-loop containing nucleotide triphosphate hydrolases"/>
    <property type="match status" value="1"/>
</dbReference>
<dbReference type="PANTHER" id="PTHR16184:SF6">
    <property type="entry name" value="ELONGATOR COMPLEX PROTEIN 6"/>
    <property type="match status" value="1"/>
</dbReference>
<sequence>MQSLLPVGSSTAEELLEGLIEGTLLVKDTLAADGSFMIPYLLKLALRQQYKVIFVTVQESLAHWQTLLRKLGVNLASYLASQQVAHISLLAADTPAWDTPAEPERLRQLYYQIIEVALPKADGADLTEPLLLLFDNLSVLACMQPESVLWTSFVYYCRTLGAHRQGSFCFAALAHEDIEADWPWLHLLEHHSQLVVQIDGLESGQSADITGRVEVMRRDVLDAMNPAYRDADRTEQYPLLLSVDQQSAGPDRRWYCYKLGEQAVTVFRQPGPS</sequence>
<evidence type="ECO:0000256" key="2">
    <source>
        <dbReference type="ARBA" id="ARBA00008837"/>
    </source>
</evidence>
<dbReference type="GO" id="GO:0033588">
    <property type="term" value="C:elongator holoenzyme complex"/>
    <property type="evidence" value="ECO:0007669"/>
    <property type="project" value="InterPro"/>
</dbReference>
<gene>
    <name evidence="3" type="ORF">WJX72_008405</name>
</gene>
<evidence type="ECO:0000256" key="1">
    <source>
        <dbReference type="ARBA" id="ARBA00005043"/>
    </source>
</evidence>
<dbReference type="AlphaFoldDB" id="A0AAW1PBT0"/>
<accession>A0AAW1PBT0</accession>
<dbReference type="PANTHER" id="PTHR16184">
    <property type="entry name" value="ELONGATOR COMPLEX PROTEIN 6"/>
    <property type="match status" value="1"/>
</dbReference>
<dbReference type="InterPro" id="IPR027417">
    <property type="entry name" value="P-loop_NTPase"/>
</dbReference>
<dbReference type="GO" id="GO:0002098">
    <property type="term" value="P:tRNA wobble uridine modification"/>
    <property type="evidence" value="ECO:0007669"/>
    <property type="project" value="InterPro"/>
</dbReference>
<proteinExistence type="inferred from homology"/>
<name>A0AAW1PBT0_9CHLO</name>
<comment type="similarity">
    <text evidence="2">Belongs to the ELP6 family.</text>
</comment>
<comment type="caution">
    <text evidence="3">The sequence shown here is derived from an EMBL/GenBank/DDBJ whole genome shotgun (WGS) entry which is preliminary data.</text>
</comment>
<comment type="pathway">
    <text evidence="1">tRNA modification; 5-methoxycarbonylmethyl-2-thiouridine-tRNA biosynthesis.</text>
</comment>
<reference evidence="3 4" key="1">
    <citation type="journal article" date="2024" name="Nat. Commun.">
        <title>Phylogenomics reveals the evolutionary origins of lichenization in chlorophyte algae.</title>
        <authorList>
            <person name="Puginier C."/>
            <person name="Libourel C."/>
            <person name="Otte J."/>
            <person name="Skaloud P."/>
            <person name="Haon M."/>
            <person name="Grisel S."/>
            <person name="Petersen M."/>
            <person name="Berrin J.G."/>
            <person name="Delaux P.M."/>
            <person name="Dal Grande F."/>
            <person name="Keller J."/>
        </authorList>
    </citation>
    <scope>NUCLEOTIDE SEQUENCE [LARGE SCALE GENOMIC DNA]</scope>
    <source>
        <strain evidence="3 4">SAG 2043</strain>
    </source>
</reference>
<keyword evidence="4" id="KW-1185">Reference proteome</keyword>
<evidence type="ECO:0000313" key="3">
    <source>
        <dbReference type="EMBL" id="KAK9805244.1"/>
    </source>
</evidence>
<evidence type="ECO:0000313" key="4">
    <source>
        <dbReference type="Proteomes" id="UP001489004"/>
    </source>
</evidence>
<organism evidence="3 4">
    <name type="scientific">[Myrmecia] bisecta</name>
    <dbReference type="NCBI Taxonomy" id="41462"/>
    <lineage>
        <taxon>Eukaryota</taxon>
        <taxon>Viridiplantae</taxon>
        <taxon>Chlorophyta</taxon>
        <taxon>core chlorophytes</taxon>
        <taxon>Trebouxiophyceae</taxon>
        <taxon>Trebouxiales</taxon>
        <taxon>Trebouxiaceae</taxon>
        <taxon>Myrmecia</taxon>
    </lineage>
</organism>
<dbReference type="Proteomes" id="UP001489004">
    <property type="component" value="Unassembled WGS sequence"/>
</dbReference>